<dbReference type="Ensembl" id="ENSAOCT00000012123.2">
    <property type="protein sequence ID" value="ENSAOCP00000002070.2"/>
    <property type="gene ID" value="ENSAOCG00000005165.2"/>
</dbReference>
<name>A0A3Q1ALF2_AMPOC</name>
<organism evidence="2 3">
    <name type="scientific">Amphiprion ocellaris</name>
    <name type="common">Clown anemonefish</name>
    <dbReference type="NCBI Taxonomy" id="80972"/>
    <lineage>
        <taxon>Eukaryota</taxon>
        <taxon>Metazoa</taxon>
        <taxon>Chordata</taxon>
        <taxon>Craniata</taxon>
        <taxon>Vertebrata</taxon>
        <taxon>Euteleostomi</taxon>
        <taxon>Actinopterygii</taxon>
        <taxon>Neopterygii</taxon>
        <taxon>Teleostei</taxon>
        <taxon>Neoteleostei</taxon>
        <taxon>Acanthomorphata</taxon>
        <taxon>Ovalentaria</taxon>
        <taxon>Pomacentridae</taxon>
        <taxon>Amphiprion</taxon>
    </lineage>
</organism>
<dbReference type="STRING" id="80972.ENSAOCP00000002070"/>
<evidence type="ECO:0000313" key="2">
    <source>
        <dbReference type="Ensembl" id="ENSAOCP00000002070.2"/>
    </source>
</evidence>
<feature type="domain" description="DUF4939" evidence="1">
    <location>
        <begin position="65"/>
        <end position="140"/>
    </location>
</feature>
<dbReference type="Pfam" id="PF16297">
    <property type="entry name" value="DUF4939"/>
    <property type="match status" value="1"/>
</dbReference>
<accession>A0A3Q1ALF2</accession>
<reference evidence="2" key="3">
    <citation type="submission" date="2025-09" db="UniProtKB">
        <authorList>
            <consortium name="Ensembl"/>
        </authorList>
    </citation>
    <scope>IDENTIFICATION</scope>
</reference>
<sequence length="150" mass="16487">MSELSVSIQDSLMMTHYLISSNTALYNQPSTLTERVTRLARHSSLPAPVVVPAPIVNQVVPVKEPHVPLPERYSGDFGSCQSFLTQVSLLFKLQPIKNNQAKIAFLIGLSGAARDWGTGVWGQQSPTCNSYTVFVAEMKIFDHPVRVFAA</sequence>
<reference evidence="2" key="2">
    <citation type="submission" date="2025-08" db="UniProtKB">
        <authorList>
            <consortium name="Ensembl"/>
        </authorList>
    </citation>
    <scope>IDENTIFICATION</scope>
</reference>
<dbReference type="OMA" id="NEYTHIC"/>
<reference evidence="2 3" key="1">
    <citation type="submission" date="2022-01" db="EMBL/GenBank/DDBJ databases">
        <title>A chromosome-scale genome assembly of the false clownfish, Amphiprion ocellaris.</title>
        <authorList>
            <person name="Ryu T."/>
        </authorList>
    </citation>
    <scope>NUCLEOTIDE SEQUENCE [LARGE SCALE GENOMIC DNA]</scope>
</reference>
<dbReference type="AlphaFoldDB" id="A0A3Q1ALF2"/>
<dbReference type="Proteomes" id="UP001501940">
    <property type="component" value="Chromosome 19"/>
</dbReference>
<dbReference type="GeneTree" id="ENSGT01010000222920"/>
<dbReference type="InterPro" id="IPR032549">
    <property type="entry name" value="DUF4939"/>
</dbReference>
<proteinExistence type="predicted"/>
<protein>
    <recommendedName>
        <fullName evidence="1">DUF4939 domain-containing protein</fullName>
    </recommendedName>
</protein>
<evidence type="ECO:0000313" key="3">
    <source>
        <dbReference type="Proteomes" id="UP001501940"/>
    </source>
</evidence>
<keyword evidence="3" id="KW-1185">Reference proteome</keyword>
<evidence type="ECO:0000259" key="1">
    <source>
        <dbReference type="Pfam" id="PF16297"/>
    </source>
</evidence>